<reference evidence="3" key="1">
    <citation type="submission" date="2016-11" db="EMBL/GenBank/DDBJ databases">
        <authorList>
            <person name="Varghese N."/>
            <person name="Submissions S."/>
        </authorList>
    </citation>
    <scope>NUCLEOTIDE SEQUENCE [LARGE SCALE GENOMIC DNA]</scope>
    <source>
        <strain evidence="3">DSM 22623</strain>
    </source>
</reference>
<name>A0A1M6F1N5_9FLAO</name>
<dbReference type="RefSeq" id="WP_073315880.1">
    <property type="nucleotide sequence ID" value="NZ_FQYP01000004.1"/>
</dbReference>
<feature type="transmembrane region" description="Helical" evidence="1">
    <location>
        <begin position="7"/>
        <end position="24"/>
    </location>
</feature>
<dbReference type="OrthoDB" id="1162975at2"/>
<protein>
    <submittedName>
        <fullName evidence="2">Uncharacterized protein</fullName>
    </submittedName>
</protein>
<accession>A0A1M6F1N5</accession>
<dbReference type="AlphaFoldDB" id="A0A1M6F1N5"/>
<evidence type="ECO:0000313" key="3">
    <source>
        <dbReference type="Proteomes" id="UP000184432"/>
    </source>
</evidence>
<organism evidence="2 3">
    <name type="scientific">Aquimarina spongiae</name>
    <dbReference type="NCBI Taxonomy" id="570521"/>
    <lineage>
        <taxon>Bacteria</taxon>
        <taxon>Pseudomonadati</taxon>
        <taxon>Bacteroidota</taxon>
        <taxon>Flavobacteriia</taxon>
        <taxon>Flavobacteriales</taxon>
        <taxon>Flavobacteriaceae</taxon>
        <taxon>Aquimarina</taxon>
    </lineage>
</organism>
<feature type="transmembrane region" description="Helical" evidence="1">
    <location>
        <begin position="44"/>
        <end position="63"/>
    </location>
</feature>
<keyword evidence="1" id="KW-0812">Transmembrane</keyword>
<gene>
    <name evidence="2" type="ORF">SAMN04488508_10446</name>
</gene>
<feature type="transmembrane region" description="Helical" evidence="1">
    <location>
        <begin position="170"/>
        <end position="188"/>
    </location>
</feature>
<proteinExistence type="predicted"/>
<keyword evidence="1" id="KW-1133">Transmembrane helix</keyword>
<dbReference type="Proteomes" id="UP000184432">
    <property type="component" value="Unassembled WGS sequence"/>
</dbReference>
<evidence type="ECO:0000313" key="2">
    <source>
        <dbReference type="EMBL" id="SHI91580.1"/>
    </source>
</evidence>
<keyword evidence="1" id="KW-0472">Membrane</keyword>
<evidence type="ECO:0000256" key="1">
    <source>
        <dbReference type="SAM" id="Phobius"/>
    </source>
</evidence>
<keyword evidence="3" id="KW-1185">Reference proteome</keyword>
<dbReference type="STRING" id="570521.SAMN04488508_10446"/>
<feature type="transmembrane region" description="Helical" evidence="1">
    <location>
        <begin position="135"/>
        <end position="158"/>
    </location>
</feature>
<dbReference type="EMBL" id="FQYP01000004">
    <property type="protein sequence ID" value="SHI91580.1"/>
    <property type="molecule type" value="Genomic_DNA"/>
</dbReference>
<sequence length="212" mass="23962">MKALYKNPIAIILIVFAVVGFVLLEGQLPAINLAHLTPGNVVAVLGYTSVIMFVVEQFIEIFVHDYNQRLKKECKERIDEIDRKLESMNEPLAGEESALETEEVSVPEVANMMKEKRRLENTLTKEGMKRKQRTIVIAFIIGLILSFSGFRLMSGILFNETSDNLSEIQSTIIQSIDIILTAGIIAGGSDRMHRLIKRVKEAFQPENSYNEY</sequence>